<dbReference type="EMBL" id="AP029171">
    <property type="protein sequence ID" value="BFD46921.1"/>
    <property type="molecule type" value="Genomic_DNA"/>
</dbReference>
<dbReference type="InterPro" id="IPR029060">
    <property type="entry name" value="PIN-like_dom_sf"/>
</dbReference>
<feature type="domain" description="PIN" evidence="8">
    <location>
        <begin position="3"/>
        <end position="125"/>
    </location>
</feature>
<dbReference type="InterPro" id="IPR002716">
    <property type="entry name" value="PIN_dom"/>
</dbReference>
<gene>
    <name evidence="9" type="ORF">DMENIID0002_15670</name>
</gene>
<proteinExistence type="inferred from homology"/>
<evidence type="ECO:0000256" key="4">
    <source>
        <dbReference type="ARBA" id="ARBA00022723"/>
    </source>
</evidence>
<keyword evidence="9" id="KW-0614">Plasmid</keyword>
<evidence type="ECO:0000256" key="3">
    <source>
        <dbReference type="ARBA" id="ARBA00022722"/>
    </source>
</evidence>
<dbReference type="PANTHER" id="PTHR33653:SF1">
    <property type="entry name" value="RIBONUCLEASE VAPC2"/>
    <property type="match status" value="1"/>
</dbReference>
<evidence type="ECO:0000256" key="7">
    <source>
        <dbReference type="ARBA" id="ARBA00038093"/>
    </source>
</evidence>
<evidence type="ECO:0000256" key="6">
    <source>
        <dbReference type="ARBA" id="ARBA00022842"/>
    </source>
</evidence>
<dbReference type="Gene3D" id="3.40.50.1010">
    <property type="entry name" value="5'-nuclease"/>
    <property type="match status" value="1"/>
</dbReference>
<keyword evidence="6" id="KW-0460">Magnesium</keyword>
<dbReference type="GO" id="GO:0016787">
    <property type="term" value="F:hydrolase activity"/>
    <property type="evidence" value="ECO:0007669"/>
    <property type="project" value="UniProtKB-KW"/>
</dbReference>
<accession>A0AAT9GAR7</accession>
<evidence type="ECO:0000259" key="8">
    <source>
        <dbReference type="Pfam" id="PF01850"/>
    </source>
</evidence>
<evidence type="ECO:0000256" key="2">
    <source>
        <dbReference type="ARBA" id="ARBA00022649"/>
    </source>
</evidence>
<dbReference type="PANTHER" id="PTHR33653">
    <property type="entry name" value="RIBONUCLEASE VAPC2"/>
    <property type="match status" value="1"/>
</dbReference>
<evidence type="ECO:0000256" key="5">
    <source>
        <dbReference type="ARBA" id="ARBA00022801"/>
    </source>
</evidence>
<evidence type="ECO:0000256" key="1">
    <source>
        <dbReference type="ARBA" id="ARBA00001946"/>
    </source>
</evidence>
<protein>
    <submittedName>
        <fullName evidence="9">Type II toxin-antitoxin system VapC family toxin</fullName>
    </submittedName>
</protein>
<geneLocation type="plasmid" evidence="9">
    <name>pRiSSQ01</name>
</geneLocation>
<organism evidence="9">
    <name type="scientific">Candidatus Tisiphia endosymbiont of Sergentomyia squamirostris</name>
    <dbReference type="NCBI Taxonomy" id="3113639"/>
    <lineage>
        <taxon>Bacteria</taxon>
        <taxon>Pseudomonadati</taxon>
        <taxon>Pseudomonadota</taxon>
        <taxon>Alphaproteobacteria</taxon>
        <taxon>Rickettsiales</taxon>
        <taxon>Rickettsiaceae</taxon>
        <taxon>Rickettsieae</taxon>
        <taxon>Candidatus Tisiphia</taxon>
    </lineage>
</organism>
<keyword evidence="4" id="KW-0479">Metal-binding</keyword>
<dbReference type="InterPro" id="IPR050556">
    <property type="entry name" value="Type_II_TA_system_RNase"/>
</dbReference>
<dbReference type="AlphaFoldDB" id="A0AAT9GAR7"/>
<name>A0AAT9GAR7_9RICK</name>
<dbReference type="GO" id="GO:0004518">
    <property type="term" value="F:nuclease activity"/>
    <property type="evidence" value="ECO:0007669"/>
    <property type="project" value="UniProtKB-KW"/>
</dbReference>
<comment type="cofactor">
    <cofactor evidence="1">
        <name>Mg(2+)</name>
        <dbReference type="ChEBI" id="CHEBI:18420"/>
    </cofactor>
</comment>
<evidence type="ECO:0000313" key="9">
    <source>
        <dbReference type="EMBL" id="BFD46921.1"/>
    </source>
</evidence>
<keyword evidence="3" id="KW-0540">Nuclease</keyword>
<keyword evidence="5" id="KW-0378">Hydrolase</keyword>
<dbReference type="SUPFAM" id="SSF88723">
    <property type="entry name" value="PIN domain-like"/>
    <property type="match status" value="1"/>
</dbReference>
<comment type="similarity">
    <text evidence="7">Belongs to the PINc/VapC protein family.</text>
</comment>
<dbReference type="GO" id="GO:0046872">
    <property type="term" value="F:metal ion binding"/>
    <property type="evidence" value="ECO:0007669"/>
    <property type="project" value="UniProtKB-KW"/>
</dbReference>
<keyword evidence="2" id="KW-1277">Toxin-antitoxin system</keyword>
<sequence length="133" mass="15255">MMYMLDTNICIYVMNKKPISYLQRLETLEQTNTISISSIVLAELQYGIANSHHQKQNQVNLDIFLSKLEVIDFSAKCAFYYGELRVKLKKEGVIIGNNDLLIASHAIAKMAILVTNDISEFQRVPNLMIENWN</sequence>
<dbReference type="Pfam" id="PF01850">
    <property type="entry name" value="PIN"/>
    <property type="match status" value="1"/>
</dbReference>
<reference evidence="9" key="1">
    <citation type="submission" date="2024-01" db="EMBL/GenBank/DDBJ databases">
        <title>Sequencing the genomes of a sandfly, Sergentomyia squamirostris, and its two endosymbionts.</title>
        <authorList>
            <person name="Itokawa K."/>
            <person name="Sanjoba C."/>
        </authorList>
    </citation>
    <scope>NUCLEOTIDE SEQUENCE</scope>
    <source>
        <strain evidence="9">RiSSQ</strain>
        <plasmid evidence="9">pRiSSQ01</plasmid>
    </source>
</reference>